<feature type="compositionally biased region" description="Polar residues" evidence="2">
    <location>
        <begin position="1168"/>
        <end position="1203"/>
    </location>
</feature>
<feature type="compositionally biased region" description="Acidic residues" evidence="2">
    <location>
        <begin position="626"/>
        <end position="639"/>
    </location>
</feature>
<feature type="compositionally biased region" description="Polar residues" evidence="2">
    <location>
        <begin position="568"/>
        <end position="619"/>
    </location>
</feature>
<feature type="region of interest" description="Disordered" evidence="2">
    <location>
        <begin position="665"/>
        <end position="687"/>
    </location>
</feature>
<protein>
    <submittedName>
        <fullName evidence="3">Uncharacterized protein</fullName>
    </submittedName>
</protein>
<feature type="compositionally biased region" description="Polar residues" evidence="2">
    <location>
        <begin position="665"/>
        <end position="680"/>
    </location>
</feature>
<evidence type="ECO:0000313" key="3">
    <source>
        <dbReference type="EMBL" id="CDW79813.1"/>
    </source>
</evidence>
<sequence>MDRIIKITRMRHIEEYLQKFIDQQEVNKQAVKRQLAELVYIQVINRLNNEYQGLPSAFFENKLKWTNLLMKTKNVQGIFEEFTLKISQILENEIKNNRSLIDQYISHPRPNIIKGYKKLTEAKSQSPFKPKNTGHYASPLNFGRKIGGMNQNRGGQEIYSGRRNMGSIDYKRSYEAHGQTRRSKGGSRRMSSGDVELSYFAMEMKKIQEKIKNIDGLVSNFENNTDEMAVDLMEFEKEVEKMDHQKAVDQPGEAMQEMLEKWDGEEVQNEEEIQKYAGELWVSLEEYEKQLKEEIKGHQLHYNKLETLLNCRIRSYKLKTCFRIDALELALSEYKQNAMKTQEQYQMMLSDAESRLLRLQVDQANIKKLVYGQTSAKNFTEALVEINELKKALTSVHLDNNTYQQQFIRDIELYNSKNGYTPEQEEKFKQIEAIKHDPFKQGDIPQLFEDIHFVENMREHARNYNRMKDATKKVFNQLNRFGIVHNKRYIIDERKTKNAKSSNMTQLLLSETDKNVLYDMFEGIQDLIGNLIELSVNNKLELQRIQNIVAVEKLIVQNKEKLNQQNSLINNSRNQRQKSLIPNSAQSKTLQPQKQSLNINQSKVTRNQNVRQSKNIKTAKTNETVNDTEEDEDEDDEDQDKPVVKQIKEEFEKLIEKKYQNLIPDSSLKQSRGTDTSSAERSSKLKPEQILEIKQEISISLGGTQQTQVKLDNFKEKGVEQLVEDYNLLIKEEFMSSQNKGEKQQKFNIPLGDCIKIEYTKDGEMIGFSLRPKIANLMFNKKDAVSLKNLSQLLKINTYLNRLMTQGPGLEVKHEPKSGALVFSDTSNEISQSSLARSTKNKSIQNKINIQDGQLINEQDQGKDKDNYDDQLKIQLSEILSRNNHNQKQKILEQLQHMEYEQILNHKLQGIKIKGKMDNCQFWEYIIKIVDSYNQIIKDFPPAQRKNIDVQVLSLEIKDLMKEQQTSKKRLSKQNGIMTKESLDSHSNPLLNESNSYKYGSLNNYEKYLQNILQDEVTRTIHVLGDYVDQAKNGIKTLKLNNEIELFSELYKTKIKQKPVVHLKQLQLLSEKFKPINRNNFAVDQNTPTRNLPRIVNKTFTQSSQFSIDSVSQFQSVDAQIRPKLPANFLSKRISIKNDDKNQNIRLRNTGNIENNKVHNPFGRTWRSGFNNQSLLDQSNQDLNMPSQDDSQNAQSTQKSSVVQDHKIPENLITQALKNKDLKFQNNDIEKLWNKTTTYISKMTPQFKRNRSKSTIAIQQEDKTTKTNFSNMQYESTSFVDQDVRIETQTQFEDSKSMFSLQQRY</sequence>
<feature type="coiled-coil region" evidence="1">
    <location>
        <begin position="288"/>
        <end position="344"/>
    </location>
</feature>
<evidence type="ECO:0000313" key="4">
    <source>
        <dbReference type="Proteomes" id="UP000039865"/>
    </source>
</evidence>
<name>A0A078AG05_STYLE</name>
<feature type="region of interest" description="Disordered" evidence="2">
    <location>
        <begin position="568"/>
        <end position="643"/>
    </location>
</feature>
<keyword evidence="1" id="KW-0175">Coiled coil</keyword>
<keyword evidence="4" id="KW-1185">Reference proteome</keyword>
<gene>
    <name evidence="3" type="primary">Contig14631.g15585</name>
    <name evidence="3" type="ORF">STYLEM_8805</name>
</gene>
<feature type="region of interest" description="Disordered" evidence="2">
    <location>
        <begin position="1156"/>
        <end position="1207"/>
    </location>
</feature>
<dbReference type="OrthoDB" id="327487at2759"/>
<accession>A0A078AG05</accession>
<organism evidence="3 4">
    <name type="scientific">Stylonychia lemnae</name>
    <name type="common">Ciliate</name>
    <dbReference type="NCBI Taxonomy" id="5949"/>
    <lineage>
        <taxon>Eukaryota</taxon>
        <taxon>Sar</taxon>
        <taxon>Alveolata</taxon>
        <taxon>Ciliophora</taxon>
        <taxon>Intramacronucleata</taxon>
        <taxon>Spirotrichea</taxon>
        <taxon>Stichotrichia</taxon>
        <taxon>Sporadotrichida</taxon>
        <taxon>Oxytrichidae</taxon>
        <taxon>Stylonychinae</taxon>
        <taxon>Stylonychia</taxon>
    </lineage>
</organism>
<dbReference type="EMBL" id="CCKQ01008360">
    <property type="protein sequence ID" value="CDW79813.1"/>
    <property type="molecule type" value="Genomic_DNA"/>
</dbReference>
<evidence type="ECO:0000256" key="1">
    <source>
        <dbReference type="SAM" id="Coils"/>
    </source>
</evidence>
<reference evidence="3 4" key="1">
    <citation type="submission" date="2014-06" db="EMBL/GenBank/DDBJ databases">
        <authorList>
            <person name="Swart Estienne"/>
        </authorList>
    </citation>
    <scope>NUCLEOTIDE SEQUENCE [LARGE SCALE GENOMIC DNA]</scope>
    <source>
        <strain evidence="3 4">130c</strain>
    </source>
</reference>
<proteinExistence type="predicted"/>
<dbReference type="Proteomes" id="UP000039865">
    <property type="component" value="Unassembled WGS sequence"/>
</dbReference>
<dbReference type="InParanoid" id="A0A078AG05"/>
<evidence type="ECO:0000256" key="2">
    <source>
        <dbReference type="SAM" id="MobiDB-lite"/>
    </source>
</evidence>